<proteinExistence type="predicted"/>
<dbReference type="EMBL" id="CP016279">
    <property type="protein sequence ID" value="ANP51610.1"/>
    <property type="molecule type" value="Genomic_DNA"/>
</dbReference>
<dbReference type="PROSITE" id="PS50977">
    <property type="entry name" value="HTH_TETR_2"/>
    <property type="match status" value="1"/>
</dbReference>
<evidence type="ECO:0000256" key="1">
    <source>
        <dbReference type="ARBA" id="ARBA00023015"/>
    </source>
</evidence>
<dbReference type="InterPro" id="IPR009057">
    <property type="entry name" value="Homeodomain-like_sf"/>
</dbReference>
<dbReference type="Pfam" id="PF16925">
    <property type="entry name" value="TetR_C_13"/>
    <property type="match status" value="1"/>
</dbReference>
<dbReference type="Gene3D" id="1.10.357.10">
    <property type="entry name" value="Tetracycline Repressor, domain 2"/>
    <property type="match status" value="1"/>
</dbReference>
<keyword evidence="2 4" id="KW-0238">DNA-binding</keyword>
<dbReference type="PANTHER" id="PTHR47506:SF1">
    <property type="entry name" value="HTH-TYPE TRANSCRIPTIONAL REGULATOR YJDC"/>
    <property type="match status" value="1"/>
</dbReference>
<keyword evidence="1" id="KW-0805">Transcription regulation</keyword>
<reference evidence="7 9" key="2">
    <citation type="submission" date="2021-03" db="EMBL/GenBank/DDBJ databases">
        <title>Genomic Encyclopedia of Type Strains, Phase IV (KMG-IV): sequencing the most valuable type-strain genomes for metagenomic binning, comparative biology and taxonomic classification.</title>
        <authorList>
            <person name="Goeker M."/>
        </authorList>
    </citation>
    <scope>NUCLEOTIDE SEQUENCE [LARGE SCALE GENOMIC DNA]</scope>
    <source>
        <strain evidence="7 9">DSM 40499</strain>
    </source>
</reference>
<dbReference type="PANTHER" id="PTHR47506">
    <property type="entry name" value="TRANSCRIPTIONAL REGULATORY PROTEIN"/>
    <property type="match status" value="1"/>
</dbReference>
<dbReference type="InterPro" id="IPR001647">
    <property type="entry name" value="HTH_TetR"/>
</dbReference>
<evidence type="ECO:0000313" key="9">
    <source>
        <dbReference type="Proteomes" id="UP001519309"/>
    </source>
</evidence>
<keyword evidence="9" id="KW-1185">Reference proteome</keyword>
<keyword evidence="3" id="KW-0804">Transcription</keyword>
<dbReference type="Proteomes" id="UP000092659">
    <property type="component" value="Chromosome"/>
</dbReference>
<feature type="DNA-binding region" description="H-T-H motif" evidence="4">
    <location>
        <begin position="29"/>
        <end position="48"/>
    </location>
</feature>
<dbReference type="KEGG" id="sgs:AVL59_20205"/>
<dbReference type="RefSeq" id="WP_067306374.1">
    <property type="nucleotide sequence ID" value="NZ_CP016279.1"/>
</dbReference>
<dbReference type="Pfam" id="PF00440">
    <property type="entry name" value="TetR_N"/>
    <property type="match status" value="1"/>
</dbReference>
<dbReference type="SUPFAM" id="SSF46689">
    <property type="entry name" value="Homeodomain-like"/>
    <property type="match status" value="1"/>
</dbReference>
<organism evidence="6 8">
    <name type="scientific">Streptomyces griseochromogenes</name>
    <dbReference type="NCBI Taxonomy" id="68214"/>
    <lineage>
        <taxon>Bacteria</taxon>
        <taxon>Bacillati</taxon>
        <taxon>Actinomycetota</taxon>
        <taxon>Actinomycetes</taxon>
        <taxon>Kitasatosporales</taxon>
        <taxon>Streptomycetaceae</taxon>
        <taxon>Streptomyces</taxon>
    </lineage>
</organism>
<evidence type="ECO:0000256" key="4">
    <source>
        <dbReference type="PROSITE-ProRule" id="PRU00335"/>
    </source>
</evidence>
<accession>A0A1B1AYK1</accession>
<dbReference type="InterPro" id="IPR011075">
    <property type="entry name" value="TetR_C"/>
</dbReference>
<dbReference type="AlphaFoldDB" id="A0A1B1AYK1"/>
<sequence length="211" mass="22452">MARPRQFDDEEVVRAARDQFWSHGYDRTSIDDLSAVTGLGRGSLYGAFGDKHALFLQALDSYNADAIGAWRSALRGPGPALPQLERFVCDISEAISRDVERRGCMMARSATELAAVDKTVAERIAATVRGMHSELSDCLARAQEEGSLDAEADTDGLASLLLAVLRGLEALGRAGAAAEVVIGAAKQALALLPSVSTNEPAPDRQEDRSAP</sequence>
<evidence type="ECO:0000313" key="8">
    <source>
        <dbReference type="Proteomes" id="UP000092659"/>
    </source>
</evidence>
<reference evidence="6 8" key="1">
    <citation type="submission" date="2016-06" db="EMBL/GenBank/DDBJ databases">
        <title>Complete genome sequence of Streptomyces griseochromogenes ATCC 14511, the Blasticidin S producer.</title>
        <authorList>
            <person name="Wu L."/>
        </authorList>
    </citation>
    <scope>NUCLEOTIDE SEQUENCE [LARGE SCALE GENOMIC DNA]</scope>
    <source>
        <strain evidence="6 8">ATCC 14511</strain>
    </source>
</reference>
<dbReference type="OrthoDB" id="9805134at2"/>
<dbReference type="EMBL" id="JAGGLP010000020">
    <property type="protein sequence ID" value="MBP2054289.1"/>
    <property type="molecule type" value="Genomic_DNA"/>
</dbReference>
<dbReference type="InterPro" id="IPR036271">
    <property type="entry name" value="Tet_transcr_reg_TetR-rel_C_sf"/>
</dbReference>
<feature type="domain" description="HTH tetR-type" evidence="5">
    <location>
        <begin position="6"/>
        <end position="66"/>
    </location>
</feature>
<dbReference type="PROSITE" id="PS01081">
    <property type="entry name" value="HTH_TETR_1"/>
    <property type="match status" value="1"/>
</dbReference>
<evidence type="ECO:0000256" key="2">
    <source>
        <dbReference type="ARBA" id="ARBA00023125"/>
    </source>
</evidence>
<gene>
    <name evidence="6" type="ORF">AVL59_20205</name>
    <name evidence="7" type="ORF">J2Z21_007292</name>
</gene>
<dbReference type="GO" id="GO:0003677">
    <property type="term" value="F:DNA binding"/>
    <property type="evidence" value="ECO:0007669"/>
    <property type="project" value="UniProtKB-UniRule"/>
</dbReference>
<evidence type="ECO:0000313" key="6">
    <source>
        <dbReference type="EMBL" id="ANP51610.1"/>
    </source>
</evidence>
<dbReference type="Gene3D" id="1.10.10.60">
    <property type="entry name" value="Homeodomain-like"/>
    <property type="match status" value="1"/>
</dbReference>
<protein>
    <submittedName>
        <fullName evidence="7">AcrR family transcriptional regulator</fullName>
    </submittedName>
    <submittedName>
        <fullName evidence="6">TetR family transcriptional regulator</fullName>
    </submittedName>
</protein>
<evidence type="ECO:0000259" key="5">
    <source>
        <dbReference type="PROSITE" id="PS50977"/>
    </source>
</evidence>
<dbReference type="SUPFAM" id="SSF48498">
    <property type="entry name" value="Tetracyclin repressor-like, C-terminal domain"/>
    <property type="match status" value="1"/>
</dbReference>
<name>A0A1B1AYK1_9ACTN</name>
<dbReference type="Proteomes" id="UP001519309">
    <property type="component" value="Unassembled WGS sequence"/>
</dbReference>
<evidence type="ECO:0000256" key="3">
    <source>
        <dbReference type="ARBA" id="ARBA00023163"/>
    </source>
</evidence>
<evidence type="ECO:0000313" key="7">
    <source>
        <dbReference type="EMBL" id="MBP2054289.1"/>
    </source>
</evidence>
<dbReference type="InterPro" id="IPR023772">
    <property type="entry name" value="DNA-bd_HTH_TetR-type_CS"/>
</dbReference>